<dbReference type="PANTHER" id="PTHR35936">
    <property type="entry name" value="MEMBRANE-BOUND LYTIC MUREIN TRANSGLYCOSYLASE F"/>
    <property type="match status" value="1"/>
</dbReference>
<dbReference type="Gene3D" id="3.40.190.10">
    <property type="entry name" value="Periplasmic binding protein-like II"/>
    <property type="match status" value="2"/>
</dbReference>
<reference evidence="4" key="1">
    <citation type="submission" date="2021-07" db="EMBL/GenBank/DDBJ databases">
        <title>Shewanella sp. YLB-07 whole genome sequence.</title>
        <authorList>
            <person name="Yu L."/>
        </authorList>
    </citation>
    <scope>NUCLEOTIDE SEQUENCE</scope>
    <source>
        <strain evidence="4">YLB-08</strain>
    </source>
</reference>
<accession>A0ABX6VCM3</accession>
<dbReference type="SUPFAM" id="SSF53850">
    <property type="entry name" value="Periplasmic binding protein-like II"/>
    <property type="match status" value="1"/>
</dbReference>
<evidence type="ECO:0000313" key="5">
    <source>
        <dbReference type="Proteomes" id="UP000316416"/>
    </source>
</evidence>
<gene>
    <name evidence="4" type="ORF">FM038_011865</name>
</gene>
<dbReference type="EMBL" id="CP045503">
    <property type="protein sequence ID" value="QPG60449.1"/>
    <property type="molecule type" value="Genomic_DNA"/>
</dbReference>
<sequence>MALSLSLWLSTMVLAEDIEVTIYADANYPPYSYFEEGELKGIYTQIIKVGVSRMKGYKVNLVAVPWKRGLRLIENGEGFAIYPPYFHLEKRPYIWPYSMPILDERVIVMCREELFFRALRLNWPEDYYGLVIGINAGFHLGGDAFWQAVKEGEISVSEVKGNRENILQLGLKRIDCYLNDRISILWELKQLKLTGEYDEAGKHVVLMEGATVSIEQGFVGFTNMDKGKYPFKEDFKKQLDSAIYNMRRTGEMQKIVNDFLR</sequence>
<protein>
    <submittedName>
        <fullName evidence="4">Transporter substrate-binding domain-containing protein</fullName>
    </submittedName>
</protein>
<dbReference type="PANTHER" id="PTHR35936:SF25">
    <property type="entry name" value="ABC TRANSPORTER SUBSTRATE-BINDING PROTEIN"/>
    <property type="match status" value="1"/>
</dbReference>
<dbReference type="Pfam" id="PF00497">
    <property type="entry name" value="SBP_bac_3"/>
    <property type="match status" value="1"/>
</dbReference>
<evidence type="ECO:0000313" key="4">
    <source>
        <dbReference type="EMBL" id="QPG60449.1"/>
    </source>
</evidence>
<organism evidence="4 5">
    <name type="scientific">Shewanella eurypsychrophilus</name>
    <dbReference type="NCBI Taxonomy" id="2593656"/>
    <lineage>
        <taxon>Bacteria</taxon>
        <taxon>Pseudomonadati</taxon>
        <taxon>Pseudomonadota</taxon>
        <taxon>Gammaproteobacteria</taxon>
        <taxon>Alteromonadales</taxon>
        <taxon>Shewanellaceae</taxon>
        <taxon>Shewanella</taxon>
    </lineage>
</organism>
<dbReference type="Proteomes" id="UP000316416">
    <property type="component" value="Chromosome"/>
</dbReference>
<comment type="similarity">
    <text evidence="1">Belongs to the bacterial solute-binding protein 3 family.</text>
</comment>
<name>A0ABX6VCM3_9GAMM</name>
<keyword evidence="2" id="KW-0732">Signal</keyword>
<dbReference type="InterPro" id="IPR001638">
    <property type="entry name" value="Solute-binding_3/MltF_N"/>
</dbReference>
<feature type="domain" description="Solute-binding protein family 3/N-terminal" evidence="3">
    <location>
        <begin position="21"/>
        <end position="259"/>
    </location>
</feature>
<evidence type="ECO:0000259" key="3">
    <source>
        <dbReference type="Pfam" id="PF00497"/>
    </source>
</evidence>
<keyword evidence="5" id="KW-1185">Reference proteome</keyword>
<proteinExistence type="inferred from homology"/>
<evidence type="ECO:0000256" key="2">
    <source>
        <dbReference type="ARBA" id="ARBA00022729"/>
    </source>
</evidence>
<evidence type="ECO:0000256" key="1">
    <source>
        <dbReference type="ARBA" id="ARBA00010333"/>
    </source>
</evidence>